<reference evidence="3" key="1">
    <citation type="journal article" date="2014" name="Genome Announc.">
        <title>Draft genome sequence of Colletotrichum sublineola, a destructive pathogen of cultivated sorghum.</title>
        <authorList>
            <person name="Baroncelli R."/>
            <person name="Sanz-Martin J.M."/>
            <person name="Rech G.E."/>
            <person name="Sukno S.A."/>
            <person name="Thon M.R."/>
        </authorList>
    </citation>
    <scope>NUCLEOTIDE SEQUENCE [LARGE SCALE GENOMIC DNA]</scope>
    <source>
        <strain evidence="3">TX430BB</strain>
    </source>
</reference>
<dbReference type="OMA" id="EGCPTFD"/>
<accession>A0A066WVA6</accession>
<keyword evidence="3" id="KW-1185">Reference proteome</keyword>
<sequence length="365" mass="39124">MEKARQAVSGFVSKDGHHKTTVHEDINKAVTEEQVRPHRHEEITTAVDKEVHQDHHHTTIQPIKDQQTLPEKHHHNVVPIAHKNFNHEDTKETKHTLEREQAKFKDTSVTHDTTHTSTAAPVVTGERVHHHVHEHIQPVIQKDVIQPHVVHTTVPVHETHHAKPVHHSATTLPAKTLEEFNREKGGLDGHGNHKVGEFDGCPDKIDKGFAKSEHAGVAGTHSHTHGHSHGAGAGKTAAVAAGAAAAGASTGSHGHNTKSTTHGSDSLAAAQSANAHHTVGDDSKYVSTAQAIRHGTHPTGAQNDPAYTTGTTAHGASSLNNTEPRFGSTTTSTDHHDATGKKVSLVDKLNPFKDADGDGKKGIMS</sequence>
<dbReference type="PANTHER" id="PTHR38703">
    <property type="entry name" value="CHROMOSOME 8, WHOLE GENOME SHOTGUN SEQUENCE"/>
    <property type="match status" value="1"/>
</dbReference>
<dbReference type="Proteomes" id="UP000027238">
    <property type="component" value="Unassembled WGS sequence"/>
</dbReference>
<protein>
    <submittedName>
        <fullName evidence="2">Putative allergen</fullName>
    </submittedName>
</protein>
<dbReference type="STRING" id="1173701.A0A066WVA6"/>
<dbReference type="HOGENOM" id="CLU_047590_1_0_1"/>
<proteinExistence type="predicted"/>
<name>A0A066WVA6_COLSU</name>
<feature type="compositionally biased region" description="Low complexity" evidence="1">
    <location>
        <begin position="234"/>
        <end position="254"/>
    </location>
</feature>
<feature type="region of interest" description="Disordered" evidence="1">
    <location>
        <begin position="295"/>
        <end position="342"/>
    </location>
</feature>
<dbReference type="EMBL" id="JMSE01001468">
    <property type="protein sequence ID" value="KDN60823.1"/>
    <property type="molecule type" value="Genomic_DNA"/>
</dbReference>
<gene>
    <name evidence="2" type="ORF">CSUB01_08135</name>
</gene>
<dbReference type="PANTHER" id="PTHR38703:SF1">
    <property type="entry name" value="ALLERGEN"/>
    <property type="match status" value="1"/>
</dbReference>
<dbReference type="OrthoDB" id="2118965at2759"/>
<evidence type="ECO:0000313" key="2">
    <source>
        <dbReference type="EMBL" id="KDN60823.1"/>
    </source>
</evidence>
<feature type="region of interest" description="Disordered" evidence="1">
    <location>
        <begin position="213"/>
        <end position="280"/>
    </location>
</feature>
<dbReference type="eggNOG" id="ENOG502S2AG">
    <property type="taxonomic scope" value="Eukaryota"/>
</dbReference>
<organism evidence="2 3">
    <name type="scientific">Colletotrichum sublineola</name>
    <name type="common">Sorghum anthracnose fungus</name>
    <dbReference type="NCBI Taxonomy" id="1173701"/>
    <lineage>
        <taxon>Eukaryota</taxon>
        <taxon>Fungi</taxon>
        <taxon>Dikarya</taxon>
        <taxon>Ascomycota</taxon>
        <taxon>Pezizomycotina</taxon>
        <taxon>Sordariomycetes</taxon>
        <taxon>Hypocreomycetidae</taxon>
        <taxon>Glomerellales</taxon>
        <taxon>Glomerellaceae</taxon>
        <taxon>Colletotrichum</taxon>
        <taxon>Colletotrichum graminicola species complex</taxon>
    </lineage>
</organism>
<feature type="compositionally biased region" description="Polar residues" evidence="1">
    <location>
        <begin position="299"/>
        <end position="323"/>
    </location>
</feature>
<evidence type="ECO:0000256" key="1">
    <source>
        <dbReference type="SAM" id="MobiDB-lite"/>
    </source>
</evidence>
<comment type="caution">
    <text evidence="2">The sequence shown here is derived from an EMBL/GenBank/DDBJ whole genome shotgun (WGS) entry which is preliminary data.</text>
</comment>
<feature type="compositionally biased region" description="Polar residues" evidence="1">
    <location>
        <begin position="257"/>
        <end position="275"/>
    </location>
</feature>
<dbReference type="AlphaFoldDB" id="A0A066WVA6"/>
<evidence type="ECO:0000313" key="3">
    <source>
        <dbReference type="Proteomes" id="UP000027238"/>
    </source>
</evidence>